<evidence type="ECO:0000256" key="1">
    <source>
        <dbReference type="ARBA" id="ARBA00004442"/>
    </source>
</evidence>
<dbReference type="Proteomes" id="UP000481616">
    <property type="component" value="Unassembled WGS sequence"/>
</dbReference>
<evidence type="ECO:0000313" key="10">
    <source>
        <dbReference type="EMBL" id="KAA5407858.1"/>
    </source>
</evidence>
<dbReference type="Gene3D" id="1.25.40.390">
    <property type="match status" value="1"/>
</dbReference>
<dbReference type="Proteomes" id="UP000294834">
    <property type="component" value="Unassembled WGS sequence"/>
</dbReference>
<gene>
    <name evidence="13" type="ORF">E1I98_07000</name>
    <name evidence="14" type="ORF">E1J06_08805</name>
    <name evidence="10" type="ORF">F2Y51_00210</name>
    <name evidence="9" type="ORF">F2Y58_14105</name>
    <name evidence="12" type="ORF">GKD17_08975</name>
    <name evidence="11" type="ORF">KSU80_12240</name>
</gene>
<evidence type="ECO:0000313" key="15">
    <source>
        <dbReference type="Proteomes" id="UP000294527"/>
    </source>
</evidence>
<evidence type="ECO:0000256" key="5">
    <source>
        <dbReference type="ARBA" id="ARBA00023237"/>
    </source>
</evidence>
<evidence type="ECO:0000259" key="8">
    <source>
        <dbReference type="Pfam" id="PF14322"/>
    </source>
</evidence>
<evidence type="ECO:0000313" key="13">
    <source>
        <dbReference type="EMBL" id="TDA76114.1"/>
    </source>
</evidence>
<evidence type="ECO:0000313" key="17">
    <source>
        <dbReference type="Proteomes" id="UP000441162"/>
    </source>
</evidence>
<dbReference type="Proteomes" id="UP000500949">
    <property type="component" value="Chromosome"/>
</dbReference>
<dbReference type="EMBL" id="SLTU01000001">
    <property type="protein sequence ID" value="TDA76114.1"/>
    <property type="molecule type" value="Genomic_DNA"/>
</dbReference>
<reference evidence="12 19" key="3">
    <citation type="submission" date="2019-11" db="EMBL/GenBank/DDBJ databases">
        <title>Complete genome sequence of Bacteroides dorei DSM 17855.</title>
        <authorList>
            <person name="Russell J.T."/>
        </authorList>
    </citation>
    <scope>NUCLEOTIDE SEQUENCE [LARGE SCALE GENOMIC DNA]</scope>
    <source>
        <strain evidence="12 19">DSM 17855</strain>
    </source>
</reference>
<dbReference type="EMBL" id="VVYY01000011">
    <property type="protein sequence ID" value="KAA5396968.1"/>
    <property type="molecule type" value="Genomic_DNA"/>
</dbReference>
<dbReference type="Pfam" id="PF07980">
    <property type="entry name" value="SusD_RagB"/>
    <property type="match status" value="1"/>
</dbReference>
<dbReference type="EMBL" id="CP046176">
    <property type="protein sequence ID" value="QJR76521.1"/>
    <property type="molecule type" value="Genomic_DNA"/>
</dbReference>
<dbReference type="EMBL" id="VVZA01000001">
    <property type="protein sequence ID" value="KAA5407858.1"/>
    <property type="molecule type" value="Genomic_DNA"/>
</dbReference>
<evidence type="ECO:0000313" key="12">
    <source>
        <dbReference type="EMBL" id="QJR76521.1"/>
    </source>
</evidence>
<dbReference type="Pfam" id="PF14322">
    <property type="entry name" value="SusD-like_3"/>
    <property type="match status" value="1"/>
</dbReference>
<reference evidence="15 16" key="2">
    <citation type="journal article" date="2019" name="Nat. Microbiol.">
        <title>Genomic variation and strain-specific functional adaptation in the human gut microbiome during early life.</title>
        <authorList>
            <person name="Vatanen T."/>
            <person name="Plichta D.R."/>
            <person name="Somani J."/>
            <person name="Munch P.C."/>
            <person name="Arthur T.D."/>
            <person name="Hall A.B."/>
            <person name="Rudolf S."/>
            <person name="Oakeley E.J."/>
            <person name="Ke X."/>
            <person name="Young R.A."/>
            <person name="Haiser H.J."/>
            <person name="Kolde R."/>
            <person name="Yassour M."/>
            <person name="Luopajarvi K."/>
            <person name="Siljander H."/>
            <person name="Virtanen S.M."/>
            <person name="Ilonen J."/>
            <person name="Uibo R."/>
            <person name="Tillmann V."/>
            <person name="Mokurov S."/>
            <person name="Dorshakova N."/>
            <person name="Porter J.A."/>
            <person name="McHardy A.C."/>
            <person name="Lahdesmaki H."/>
            <person name="Vlamakis H."/>
            <person name="Huttenhower C."/>
            <person name="Knip M."/>
            <person name="Xavier R.J."/>
        </authorList>
    </citation>
    <scope>NUCLEOTIDE SEQUENCE [LARGE SCALE GENOMIC DNA]</scope>
    <source>
        <strain evidence="13 15">RJX1047</strain>
        <strain evidence="14 16">RJX1052</strain>
    </source>
</reference>
<dbReference type="GO" id="GO:0009279">
    <property type="term" value="C:cell outer membrane"/>
    <property type="evidence" value="ECO:0007669"/>
    <property type="project" value="UniProtKB-SubCell"/>
</dbReference>
<dbReference type="InterPro" id="IPR012944">
    <property type="entry name" value="SusD_RagB_dom"/>
</dbReference>
<evidence type="ECO:0000313" key="9">
    <source>
        <dbReference type="EMBL" id="KAA5396968.1"/>
    </source>
</evidence>
<dbReference type="SUPFAM" id="SSF48452">
    <property type="entry name" value="TPR-like"/>
    <property type="match status" value="1"/>
</dbReference>
<feature type="domain" description="SusD-like N-terminal" evidence="8">
    <location>
        <begin position="90"/>
        <end position="224"/>
    </location>
</feature>
<evidence type="ECO:0000313" key="14">
    <source>
        <dbReference type="EMBL" id="TDB07510.1"/>
    </source>
</evidence>
<evidence type="ECO:0000313" key="19">
    <source>
        <dbReference type="Proteomes" id="UP000500949"/>
    </source>
</evidence>
<evidence type="ECO:0000313" key="16">
    <source>
        <dbReference type="Proteomes" id="UP000294834"/>
    </source>
</evidence>
<dbReference type="EMBL" id="JAHOAX010000010">
    <property type="protein sequence ID" value="MBV3123943.1"/>
    <property type="molecule type" value="Genomic_DNA"/>
</dbReference>
<reference evidence="11" key="4">
    <citation type="submission" date="2021-06" db="EMBL/GenBank/DDBJ databases">
        <title>Collection of gut derived symbiotic bacterial strains cultured from healthy donors.</title>
        <authorList>
            <person name="Lin H."/>
            <person name="Littmann E."/>
            <person name="Pamer E.G."/>
        </authorList>
    </citation>
    <scope>NUCLEOTIDE SEQUENCE</scope>
    <source>
        <strain evidence="11">MSK.5.10</strain>
    </source>
</reference>
<dbReference type="RefSeq" id="WP_007838456.1">
    <property type="nucleotide sequence ID" value="NZ_CAXSRD010000011.1"/>
</dbReference>
<evidence type="ECO:0000256" key="3">
    <source>
        <dbReference type="ARBA" id="ARBA00022729"/>
    </source>
</evidence>
<name>A0A0K2HMC7_9BACT</name>
<dbReference type="AlphaFoldDB" id="A0A0K2HMC7"/>
<evidence type="ECO:0000259" key="7">
    <source>
        <dbReference type="Pfam" id="PF07980"/>
    </source>
</evidence>
<dbReference type="EMBL" id="SLTX01000001">
    <property type="protein sequence ID" value="TDB07510.1"/>
    <property type="molecule type" value="Genomic_DNA"/>
</dbReference>
<dbReference type="Proteomes" id="UP000777173">
    <property type="component" value="Unassembled WGS sequence"/>
</dbReference>
<dbReference type="InterPro" id="IPR011990">
    <property type="entry name" value="TPR-like_helical_dom_sf"/>
</dbReference>
<accession>A0A0K2HMC7</accession>
<organism evidence="10 17">
    <name type="scientific">Phocaeicola dorei</name>
    <dbReference type="NCBI Taxonomy" id="357276"/>
    <lineage>
        <taxon>Bacteria</taxon>
        <taxon>Pseudomonadati</taxon>
        <taxon>Bacteroidota</taxon>
        <taxon>Bacteroidia</taxon>
        <taxon>Bacteroidales</taxon>
        <taxon>Bacteroidaceae</taxon>
        <taxon>Phocaeicola</taxon>
    </lineage>
</organism>
<dbReference type="InterPro" id="IPR033985">
    <property type="entry name" value="SusD-like_N"/>
</dbReference>
<comment type="subcellular location">
    <subcellularLocation>
        <location evidence="1">Cell outer membrane</location>
    </subcellularLocation>
</comment>
<feature type="chain" id="PRO_5014231937" evidence="6">
    <location>
        <begin position="25"/>
        <end position="591"/>
    </location>
</feature>
<evidence type="ECO:0000256" key="4">
    <source>
        <dbReference type="ARBA" id="ARBA00023136"/>
    </source>
</evidence>
<protein>
    <submittedName>
        <fullName evidence="10">RagB/SusD family nutrient uptake outer membrane protein</fullName>
    </submittedName>
</protein>
<evidence type="ECO:0000313" key="11">
    <source>
        <dbReference type="EMBL" id="MBV3123943.1"/>
    </source>
</evidence>
<dbReference type="Proteomes" id="UP000441162">
    <property type="component" value="Unassembled WGS sequence"/>
</dbReference>
<evidence type="ECO:0000313" key="18">
    <source>
        <dbReference type="Proteomes" id="UP000481616"/>
    </source>
</evidence>
<keyword evidence="5" id="KW-0998">Cell outer membrane</keyword>
<dbReference type="PROSITE" id="PS51257">
    <property type="entry name" value="PROKAR_LIPOPROTEIN"/>
    <property type="match status" value="1"/>
</dbReference>
<feature type="signal peptide" evidence="6">
    <location>
        <begin position="1"/>
        <end position="24"/>
    </location>
</feature>
<evidence type="ECO:0000256" key="2">
    <source>
        <dbReference type="ARBA" id="ARBA00006275"/>
    </source>
</evidence>
<reference evidence="17 18" key="1">
    <citation type="journal article" date="2019" name="Nat. Med.">
        <title>A library of human gut bacterial isolates paired with longitudinal multiomics data enables mechanistic microbiome research.</title>
        <authorList>
            <person name="Poyet M."/>
            <person name="Groussin M."/>
            <person name="Gibbons S.M."/>
            <person name="Avila-Pacheco J."/>
            <person name="Jiang X."/>
            <person name="Kearney S.M."/>
            <person name="Perrotta A.R."/>
            <person name="Berdy B."/>
            <person name="Zhao S."/>
            <person name="Lieberman T.D."/>
            <person name="Swanson P.K."/>
            <person name="Smith M."/>
            <person name="Roesemann S."/>
            <person name="Alexander J.E."/>
            <person name="Rich S.A."/>
            <person name="Livny J."/>
            <person name="Vlamakis H."/>
            <person name="Clish C."/>
            <person name="Bullock K."/>
            <person name="Deik A."/>
            <person name="Scott J."/>
            <person name="Pierce K.A."/>
            <person name="Xavier R.J."/>
            <person name="Alm E.J."/>
        </authorList>
    </citation>
    <scope>NUCLEOTIDE SEQUENCE [LARGE SCALE GENOMIC DNA]</scope>
    <source>
        <strain evidence="9 18">BIOML-A1</strain>
        <strain evidence="10 17">BIOML-A4</strain>
    </source>
</reference>
<feature type="domain" description="RagB/SusD" evidence="7">
    <location>
        <begin position="305"/>
        <end position="549"/>
    </location>
</feature>
<proteinExistence type="inferred from homology"/>
<sequence>MKYGKKYMFVACAALLLGMQSCDLEEYNPAGSTPDNVYKEQAGFEALVNSAYAFWGGQFYGREDFVLLLNGGGDLWINIANCGYGRQMSKYEELTASVGQIKNTWNRLYEIINDCNAGLERIDQVEFKDKKLRDIRFGELSFMRAYAYWHLVEIYGNVDLRTKETSAESLSMNCYRSSYEDLYDLMLTDAQNAVDNLPVDPYPVKDVGRATSKAAYGLLARIALTRVSYCDSQADKDKYYKIAEDAAQYVIDNQSALKVSLYNTPAEVFDPDNNKTNKEAMFVVTHSTESSLNMQAKNPNRMHMYFHASYSARAGMVQDYEYGNDKNAKSGSMAMMPTRYLLELYNEDIDARYNAWFREEYKLNTPQAYAWTKDQLDYFEKPSSMIGQVIQPGETALLFTKKKIAGKRNLPYAVVDIDDTYAADGSVSKSANFNIHFPTLLKYEDANFENKGLPTNSQVGANDVITMRLPEMYFIVAECEIMKSGGNKEIAKARINDIRRRAAVPGKEAEMEVGVDKMTIDFILEERAREYCGEFMRWFDLKRTGKLVEYVKAHNPDIPLIQPHHAWRPIPQMFLDSILNPDEFGQNEGYN</sequence>
<dbReference type="GeneID" id="93446808"/>
<dbReference type="KEGG" id="bdh:GV66_15585"/>
<comment type="similarity">
    <text evidence="2">Belongs to the SusD family.</text>
</comment>
<dbReference type="Proteomes" id="UP000294527">
    <property type="component" value="Unassembled WGS sequence"/>
</dbReference>
<keyword evidence="3 6" id="KW-0732">Signal</keyword>
<evidence type="ECO:0000256" key="6">
    <source>
        <dbReference type="SAM" id="SignalP"/>
    </source>
</evidence>
<keyword evidence="4" id="KW-0472">Membrane</keyword>